<dbReference type="InterPro" id="IPR011993">
    <property type="entry name" value="PH-like_dom_sf"/>
</dbReference>
<feature type="region of interest" description="Disordered" evidence="4">
    <location>
        <begin position="511"/>
        <end position="560"/>
    </location>
</feature>
<feature type="region of interest" description="Disordered" evidence="4">
    <location>
        <begin position="1139"/>
        <end position="1233"/>
    </location>
</feature>
<dbReference type="SMART" id="SM00233">
    <property type="entry name" value="PH"/>
    <property type="match status" value="1"/>
</dbReference>
<feature type="compositionally biased region" description="Polar residues" evidence="4">
    <location>
        <begin position="1318"/>
        <end position="1327"/>
    </location>
</feature>
<sequence>MKMKKFFSNRTKKKKSSTNLDSKEPSEIPDPPVDQSIEVRKRSNQRKKGKKNRYAPNEEKQNNGSSNQTNLNNGLNTAVASNGVVLRRPSRSVNSDENSHLRSPNKTSKNSNDDPRLPGSESSSRTASSASSSSHSRWSSRRPWSLVESFGGQALQEFSESRDVILPPSADHHNTTAPPAICTLPRGTDPSALFQPNGDRRPRTLAMDFSIFRFFRRSTMSRSPDGDAGSESSAASSTRGSFRLKDLKGRKGKKNKKKSDSGKSSIRSQRSTSSNDSDQQEKKKRNRSNSSMVQEDEASASTLRAFEVCDRIDEEEATPRHEPASRMQSGSTSTHDSCSLISSTLSESLMSECSHCHRMRSSISEGHRRSSDVQISIVDTDPPLPPITTIIRTRASSSRDRPYSTPTSVASSAYTSASTYGGTGSHEFYDDSTTNSTSDASTIGASALFGGSLSAIDQRTMRGSVSAQTLPRRLDRHQPERQGLRKSAIASTIYASLPQLFAPVGIVTQNRDSSISTSSTKSSVRFSDPDQTHTDNASRPRSSVILSGDPKTDPALVDSPIKRAIGYPGVVLRRHHNRRTKKLDTKSASADLLTSDRRKQVMSLNMEDLPTYGEMRGEDLRWRSTSLFSKPGTKHSYIPGSEFEARARFREALFYQRYSSHCTSVDDVRGAHFAAHQTYKDMYNLDDDEFLDMYLASSESVPSSGETNKSNQNQEPSSKRVKTLRKSVASFANLISPGKPGSKKVQRSSSFKESTTPAFKPYRPPGSAPSNGEQSSGQTPGKRNNSANKNRRSRLWCETFDHAGLNEQELKRQEAIFELYQGECDTVQDLRLAKQTYRDSMVTLKMLTEEEVGRIFGKLDCLLPLHEDLLARLEGGRSEDGRSEEIGHVFIDWFPTLSPYEEYCANQSDAKETLDAVISREARVRDFLQRCLASPFSRKLDLWSYLDLPRSRLVKYPLLLKNILKSTPIDHPDHERLEKALVIINDIIARVDDLTGERQSRFFQSKLEYLDEKQRCSFVEESRFLLCSGQLKTNRGTKLHVFLFDLALVLTRNATRGGKLTYQVYRQPIPLKSLTIDSEEGGKLSGSFRGGILSSDKAKHSFRVRSEEHNSSYTLIATDEHDRKQWINSLLDAVAKCQGDKRASTGSESSTSRRNHSSKSNKSSEGSVKRSSSTKGDEHGWRGRSMTANAVSRTSSKEKVDQQKKFRLESPLSRRRSNTMIYKEPEGGPATEVPPIAEVQYRTKVTTRKNSPCRRSRSLTSSPITLLANFPRRASKTGSALARSESCTTKPPTGRNTSMFNSARSASIESQPRHHNSLHPTRSTPDLSSSSSSIASRILGKETIVESNTIERVRERLEASVQEEEVSPPEPVGLTFAMDAKRHHLIPSLFIDSPEHPAASDTSRNFPIVEEESVSPLFKSITAPSPTRLSSTPSFSSFTCLPLIQPSITWAHEKPTSSKTAVTTISNVDAKCEPVKDDVIVANLVSDLIERVCKNDAEVASQVNGDFVTIAGDDGLPWRGDDFEESV</sequence>
<evidence type="ECO:0000256" key="4">
    <source>
        <dbReference type="SAM" id="MobiDB-lite"/>
    </source>
</evidence>
<dbReference type="Gene3D" id="2.30.29.30">
    <property type="entry name" value="Pleckstrin-homology domain (PH domain)/Phosphotyrosine-binding domain (PTB)"/>
    <property type="match status" value="1"/>
</dbReference>
<feature type="compositionally biased region" description="Basic and acidic residues" evidence="4">
    <location>
        <begin position="1195"/>
        <end position="1208"/>
    </location>
</feature>
<dbReference type="InterPro" id="IPR035899">
    <property type="entry name" value="DBL_dom_sf"/>
</dbReference>
<feature type="compositionally biased region" description="Basic and acidic residues" evidence="4">
    <location>
        <begin position="307"/>
        <end position="324"/>
    </location>
</feature>
<feature type="compositionally biased region" description="Polar residues" evidence="4">
    <location>
        <begin position="699"/>
        <end position="716"/>
    </location>
</feature>
<feature type="compositionally biased region" description="Polar residues" evidence="4">
    <location>
        <begin position="326"/>
        <end position="336"/>
    </location>
</feature>
<feature type="compositionally biased region" description="Basic and acidic residues" evidence="4">
    <location>
        <begin position="527"/>
        <end position="538"/>
    </location>
</feature>
<feature type="compositionally biased region" description="Low complexity" evidence="4">
    <location>
        <begin position="262"/>
        <end position="277"/>
    </location>
</feature>
<dbReference type="PROSITE" id="PS00741">
    <property type="entry name" value="DH_1"/>
    <property type="match status" value="1"/>
</dbReference>
<feature type="compositionally biased region" description="Basic residues" evidence="4">
    <location>
        <begin position="42"/>
        <end position="53"/>
    </location>
</feature>
<evidence type="ECO:0000259" key="6">
    <source>
        <dbReference type="PROSITE" id="PS50010"/>
    </source>
</evidence>
<feature type="compositionally biased region" description="Low complexity" evidence="4">
    <location>
        <begin position="120"/>
        <end position="142"/>
    </location>
</feature>
<evidence type="ECO:0000256" key="3">
    <source>
        <dbReference type="ARBA" id="ARBA00022658"/>
    </source>
</evidence>
<dbReference type="CDD" id="cd00160">
    <property type="entry name" value="RhoGEF"/>
    <property type="match status" value="1"/>
</dbReference>
<dbReference type="InterPro" id="IPR000219">
    <property type="entry name" value="DH_dom"/>
</dbReference>
<dbReference type="Pfam" id="PF00621">
    <property type="entry name" value="RhoGEF"/>
    <property type="match status" value="1"/>
</dbReference>
<feature type="domain" description="PH" evidence="5">
    <location>
        <begin position="1024"/>
        <end position="1135"/>
    </location>
</feature>
<accession>A0A6F9DMS9</accession>
<dbReference type="SMART" id="SM00325">
    <property type="entry name" value="RhoGEF"/>
    <property type="match status" value="1"/>
</dbReference>
<feature type="compositionally biased region" description="Polar residues" evidence="4">
    <location>
        <begin position="1285"/>
        <end position="1310"/>
    </location>
</feature>
<feature type="region of interest" description="Disordered" evidence="4">
    <location>
        <begin position="699"/>
        <end position="790"/>
    </location>
</feature>
<dbReference type="GO" id="GO:0005085">
    <property type="term" value="F:guanyl-nucleotide exchange factor activity"/>
    <property type="evidence" value="ECO:0007669"/>
    <property type="project" value="UniProtKB-KW"/>
</dbReference>
<reference evidence="7" key="1">
    <citation type="submission" date="2020-04" db="EMBL/GenBank/DDBJ databases">
        <authorList>
            <person name="Neveu A P."/>
        </authorList>
    </citation>
    <scope>NUCLEOTIDE SEQUENCE</scope>
    <source>
        <tissue evidence="7">Whole embryo</tissue>
    </source>
</reference>
<feature type="region of interest" description="Disordered" evidence="4">
    <location>
        <begin position="1271"/>
        <end position="1334"/>
    </location>
</feature>
<dbReference type="SUPFAM" id="SSF48065">
    <property type="entry name" value="DBL homology domain (DH-domain)"/>
    <property type="match status" value="1"/>
</dbReference>
<feature type="region of interest" description="Disordered" evidence="4">
    <location>
        <begin position="220"/>
        <end position="339"/>
    </location>
</feature>
<feature type="region of interest" description="Disordered" evidence="4">
    <location>
        <begin position="166"/>
        <end position="202"/>
    </location>
</feature>
<name>A0A6F9DMS9_9ASCI</name>
<dbReference type="InterPro" id="IPR001849">
    <property type="entry name" value="PH_domain"/>
</dbReference>
<dbReference type="EMBL" id="LR788436">
    <property type="protein sequence ID" value="CAB3264298.1"/>
    <property type="molecule type" value="mRNA"/>
</dbReference>
<dbReference type="GO" id="GO:0035556">
    <property type="term" value="P:intracellular signal transduction"/>
    <property type="evidence" value="ECO:0007669"/>
    <property type="project" value="InterPro"/>
</dbReference>
<dbReference type="PANTHER" id="PTHR46006">
    <property type="entry name" value="RHO GUANINE NUCLEOTIDE EXCHANGE FACTOR AT 64C, ISOFORM A"/>
    <property type="match status" value="1"/>
</dbReference>
<feature type="region of interest" description="Disordered" evidence="4">
    <location>
        <begin position="1"/>
        <end position="142"/>
    </location>
</feature>
<dbReference type="SUPFAM" id="SSF50729">
    <property type="entry name" value="PH domain-like"/>
    <property type="match status" value="1"/>
</dbReference>
<evidence type="ECO:0000256" key="2">
    <source>
        <dbReference type="ARBA" id="ARBA00022490"/>
    </source>
</evidence>
<feature type="compositionally biased region" description="Low complexity" evidence="4">
    <location>
        <begin position="1160"/>
        <end position="1174"/>
    </location>
</feature>
<evidence type="ECO:0000256" key="1">
    <source>
        <dbReference type="ARBA" id="ARBA00004496"/>
    </source>
</evidence>
<evidence type="ECO:0000313" key="7">
    <source>
        <dbReference type="EMBL" id="CAB3264298.1"/>
    </source>
</evidence>
<dbReference type="Pfam" id="PF22697">
    <property type="entry name" value="SOS1_NGEF_PH"/>
    <property type="match status" value="1"/>
</dbReference>
<dbReference type="InterPro" id="IPR001331">
    <property type="entry name" value="GDS_CDC24_CS"/>
</dbReference>
<dbReference type="PROSITE" id="PS50003">
    <property type="entry name" value="PH_DOMAIN"/>
    <property type="match status" value="1"/>
</dbReference>
<organism evidence="7">
    <name type="scientific">Phallusia mammillata</name>
    <dbReference type="NCBI Taxonomy" id="59560"/>
    <lineage>
        <taxon>Eukaryota</taxon>
        <taxon>Metazoa</taxon>
        <taxon>Chordata</taxon>
        <taxon>Tunicata</taxon>
        <taxon>Ascidiacea</taxon>
        <taxon>Phlebobranchia</taxon>
        <taxon>Ascidiidae</taxon>
        <taxon>Phallusia</taxon>
    </lineage>
</organism>
<gene>
    <name evidence="7" type="primary">Net1</name>
</gene>
<feature type="compositionally biased region" description="Low complexity" evidence="4">
    <location>
        <begin position="220"/>
        <end position="241"/>
    </location>
</feature>
<evidence type="ECO:0000259" key="5">
    <source>
        <dbReference type="PROSITE" id="PS50003"/>
    </source>
</evidence>
<feature type="compositionally biased region" description="Polar residues" evidence="4">
    <location>
        <begin position="91"/>
        <end position="110"/>
    </location>
</feature>
<feature type="compositionally biased region" description="Low complexity" evidence="4">
    <location>
        <begin position="62"/>
        <end position="77"/>
    </location>
</feature>
<dbReference type="GO" id="GO:0035025">
    <property type="term" value="P:positive regulation of Rho protein signal transduction"/>
    <property type="evidence" value="ECO:0007669"/>
    <property type="project" value="TreeGrafter"/>
</dbReference>
<feature type="domain" description="DH" evidence="6">
    <location>
        <begin position="811"/>
        <end position="994"/>
    </location>
</feature>
<dbReference type="GO" id="GO:0005737">
    <property type="term" value="C:cytoplasm"/>
    <property type="evidence" value="ECO:0007669"/>
    <property type="project" value="UniProtKB-SubCell"/>
</dbReference>
<dbReference type="InterPro" id="IPR051480">
    <property type="entry name" value="Endocytic_GEF_Adapter"/>
</dbReference>
<feature type="compositionally biased region" description="Basic residues" evidence="4">
    <location>
        <begin position="1"/>
        <end position="16"/>
    </location>
</feature>
<keyword evidence="2" id="KW-0963">Cytoplasm</keyword>
<dbReference type="PANTHER" id="PTHR46006:SF8">
    <property type="entry name" value="DH DOMAIN-CONTAINING PROTEIN"/>
    <property type="match status" value="1"/>
</dbReference>
<feature type="compositionally biased region" description="Polar residues" evidence="4">
    <location>
        <begin position="768"/>
        <end position="781"/>
    </location>
</feature>
<feature type="compositionally biased region" description="Basic and acidic residues" evidence="4">
    <location>
        <begin position="472"/>
        <end position="483"/>
    </location>
</feature>
<feature type="compositionally biased region" description="Polar residues" evidence="4">
    <location>
        <begin position="747"/>
        <end position="757"/>
    </location>
</feature>
<feature type="compositionally biased region" description="Low complexity" evidence="4">
    <location>
        <begin position="513"/>
        <end position="523"/>
    </location>
</feature>
<keyword evidence="3" id="KW-0344">Guanine-nucleotide releasing factor</keyword>
<dbReference type="Gene3D" id="1.20.900.10">
    <property type="entry name" value="Dbl homology (DH) domain"/>
    <property type="match status" value="1"/>
</dbReference>
<dbReference type="InterPro" id="IPR055251">
    <property type="entry name" value="SOS1_NGEF_PH"/>
</dbReference>
<protein>
    <submittedName>
        <fullName evidence="7">Neuroepithelial cell-transforming gene 1 protein-like</fullName>
    </submittedName>
</protein>
<feature type="region of interest" description="Disordered" evidence="4">
    <location>
        <begin position="462"/>
        <end position="485"/>
    </location>
</feature>
<proteinExistence type="evidence at transcript level"/>
<comment type="subcellular location">
    <subcellularLocation>
        <location evidence="1">Cytoplasm</location>
    </subcellularLocation>
</comment>
<dbReference type="PROSITE" id="PS50010">
    <property type="entry name" value="DH_2"/>
    <property type="match status" value="1"/>
</dbReference>